<evidence type="ECO:0000313" key="2">
    <source>
        <dbReference type="EMBL" id="KAK9287635.1"/>
    </source>
</evidence>
<comment type="caution">
    <text evidence="2">The sequence shown here is derived from an EMBL/GenBank/DDBJ whole genome shotgun (WGS) entry which is preliminary data.</text>
</comment>
<organism evidence="2 3">
    <name type="scientific">Liquidambar formosana</name>
    <name type="common">Formosan gum</name>
    <dbReference type="NCBI Taxonomy" id="63359"/>
    <lineage>
        <taxon>Eukaryota</taxon>
        <taxon>Viridiplantae</taxon>
        <taxon>Streptophyta</taxon>
        <taxon>Embryophyta</taxon>
        <taxon>Tracheophyta</taxon>
        <taxon>Spermatophyta</taxon>
        <taxon>Magnoliopsida</taxon>
        <taxon>eudicotyledons</taxon>
        <taxon>Gunneridae</taxon>
        <taxon>Pentapetalae</taxon>
        <taxon>Saxifragales</taxon>
        <taxon>Altingiaceae</taxon>
        <taxon>Liquidambar</taxon>
    </lineage>
</organism>
<dbReference type="SMART" id="SM00271">
    <property type="entry name" value="DnaJ"/>
    <property type="match status" value="1"/>
</dbReference>
<dbReference type="PANTHER" id="PTHR44137">
    <property type="entry name" value="BNAC03G44070D PROTEIN"/>
    <property type="match status" value="1"/>
</dbReference>
<gene>
    <name evidence="2" type="ORF">L1049_016072</name>
</gene>
<evidence type="ECO:0000313" key="3">
    <source>
        <dbReference type="Proteomes" id="UP001415857"/>
    </source>
</evidence>
<evidence type="ECO:0000259" key="1">
    <source>
        <dbReference type="PROSITE" id="PS50076"/>
    </source>
</evidence>
<dbReference type="Gene3D" id="1.10.287.110">
    <property type="entry name" value="DnaJ domain"/>
    <property type="match status" value="1"/>
</dbReference>
<proteinExistence type="predicted"/>
<keyword evidence="3" id="KW-1185">Reference proteome</keyword>
<dbReference type="Proteomes" id="UP001415857">
    <property type="component" value="Unassembled WGS sequence"/>
</dbReference>
<sequence length="323" mass="36309">MPSNAAENFSKDAHILIYKAEDNFKRRNLREAIRLAILAKKRYPQFDGTDKFIAAYRVHMEAMRGINGYGLIDFYAVLGISNTLADTSTIGKSYNELVLMVHPDMNSSAASDSAFKLVSEAWDVLSQPSKRQDYDLLFGVNIRPSSEKPRSSWVCPDCRNSCNFMWAQCTEQWLVTCPICDFSFFVPDEPSSFLSKWGLWSSSKKPRSSNSPDGANSQAASSYGGMKCPECGQWCNYGNKNRSYINCRSCSARYFFQSSSPHNYSVYTSSHDTEDDPSVCPFCKIPFIRVQCTGQVLLASSRLVEEAVSVCMYLDFKEVAIVT</sequence>
<dbReference type="PANTHER" id="PTHR44137:SF57">
    <property type="entry name" value="CHAPERONE DNAJ-DOMAIN PROTEIN"/>
    <property type="match status" value="1"/>
</dbReference>
<dbReference type="InterPro" id="IPR036869">
    <property type="entry name" value="J_dom_sf"/>
</dbReference>
<dbReference type="EMBL" id="JBBPBK010000003">
    <property type="protein sequence ID" value="KAK9287635.1"/>
    <property type="molecule type" value="Genomic_DNA"/>
</dbReference>
<dbReference type="PROSITE" id="PS50076">
    <property type="entry name" value="DNAJ_2"/>
    <property type="match status" value="1"/>
</dbReference>
<name>A0AAP0X6Z9_LIQFO</name>
<dbReference type="SUPFAM" id="SSF46565">
    <property type="entry name" value="Chaperone J-domain"/>
    <property type="match status" value="1"/>
</dbReference>
<dbReference type="InterPro" id="IPR001623">
    <property type="entry name" value="DnaJ_domain"/>
</dbReference>
<feature type="domain" description="J" evidence="1">
    <location>
        <begin position="73"/>
        <end position="138"/>
    </location>
</feature>
<dbReference type="CDD" id="cd06257">
    <property type="entry name" value="DnaJ"/>
    <property type="match status" value="1"/>
</dbReference>
<protein>
    <recommendedName>
        <fullName evidence="1">J domain-containing protein</fullName>
    </recommendedName>
</protein>
<dbReference type="Pfam" id="PF00226">
    <property type="entry name" value="DnaJ"/>
    <property type="match status" value="1"/>
</dbReference>
<accession>A0AAP0X6Z9</accession>
<dbReference type="AlphaFoldDB" id="A0AAP0X6Z9"/>
<reference evidence="2 3" key="1">
    <citation type="journal article" date="2024" name="Plant J.">
        <title>Genome sequences and population genomics reveal climatic adaptation and genomic divergence between two closely related sweetgum species.</title>
        <authorList>
            <person name="Xu W.Q."/>
            <person name="Ren C.Q."/>
            <person name="Zhang X.Y."/>
            <person name="Comes H.P."/>
            <person name="Liu X.H."/>
            <person name="Li Y.G."/>
            <person name="Kettle C.J."/>
            <person name="Jalonen R."/>
            <person name="Gaisberger H."/>
            <person name="Ma Y.Z."/>
            <person name="Qiu Y.X."/>
        </authorList>
    </citation>
    <scope>NUCLEOTIDE SEQUENCE [LARGE SCALE GENOMIC DNA]</scope>
    <source>
        <strain evidence="2">Hangzhou</strain>
    </source>
</reference>